<proteinExistence type="predicted"/>
<dbReference type="AlphaFoldDB" id="A0A2S5JE75"/>
<sequence length="306" mass="32959">MSKAQVTIGFEGAAAQGEMEVADLAPLLVAWAEVFKAASAALNGDRATTRVAVKATAPGSFLVQLAVDVGVMDQLLGLLDSVADNPGRITAANALLDLILKSGAVCGGAVGLFEVIRRLRGRRPDATERHGDGSITIEVDGAKIHLSLPAAKLIEDHAFRERVADLGERVSATEGIDETFAVGNDGKKIWSLPRSDALSLRLPALEGAEPEIVTTEREVWLELVSTHFKGGYKWRFTDGENTFTATIEDEDFLTKVENGDVAFSAADKILVRLREEQEIGSEIKKLGTRIIRVIKHVPGPKQMRLL</sequence>
<evidence type="ECO:0000313" key="2">
    <source>
        <dbReference type="Proteomes" id="UP000239736"/>
    </source>
</evidence>
<comment type="caution">
    <text evidence="1">The sequence shown here is derived from an EMBL/GenBank/DDBJ whole genome shotgun (WGS) entry which is preliminary data.</text>
</comment>
<organism evidence="1 2">
    <name type="scientific">Albidovulum inexpectatum</name>
    <dbReference type="NCBI Taxonomy" id="196587"/>
    <lineage>
        <taxon>Bacteria</taxon>
        <taxon>Pseudomonadati</taxon>
        <taxon>Pseudomonadota</taxon>
        <taxon>Alphaproteobacteria</taxon>
        <taxon>Rhodobacterales</taxon>
        <taxon>Paracoccaceae</taxon>
        <taxon>Albidovulum</taxon>
    </lineage>
</organism>
<name>A0A2S5JE75_9RHOB</name>
<dbReference type="Proteomes" id="UP000239736">
    <property type="component" value="Unassembled WGS sequence"/>
</dbReference>
<keyword evidence="2" id="KW-1185">Reference proteome</keyword>
<gene>
    <name evidence="1" type="ORF">LV82_02578</name>
</gene>
<protein>
    <submittedName>
        <fullName evidence="1">Uncharacterized protein</fullName>
    </submittedName>
</protein>
<evidence type="ECO:0000313" key="1">
    <source>
        <dbReference type="EMBL" id="PPB79787.1"/>
    </source>
</evidence>
<accession>A0A2S5JE75</accession>
<dbReference type="EMBL" id="PRDS01000009">
    <property type="protein sequence ID" value="PPB79787.1"/>
    <property type="molecule type" value="Genomic_DNA"/>
</dbReference>
<reference evidence="1 2" key="1">
    <citation type="submission" date="2018-01" db="EMBL/GenBank/DDBJ databases">
        <title>Genomic Encyclopedia of Archaeal and Bacterial Type Strains, Phase II (KMG-II): from individual species to whole genera.</title>
        <authorList>
            <person name="Goeker M."/>
        </authorList>
    </citation>
    <scope>NUCLEOTIDE SEQUENCE [LARGE SCALE GENOMIC DNA]</scope>
    <source>
        <strain evidence="1 2">DSM 12048</strain>
    </source>
</reference>